<keyword evidence="5" id="KW-0597">Phosphoprotein</keyword>
<proteinExistence type="predicted"/>
<evidence type="ECO:0000256" key="2">
    <source>
        <dbReference type="ARBA" id="ARBA00004651"/>
    </source>
</evidence>
<sequence>MNYVYNILGQFVDRVALLLMCLFVITRLRGFREIFRSDNYSKKGYLIASIVFSIFAIIANYTGLNVEGSLVNVRTITIVSGGIIFGPVVGIVAGVISGVHRYLIDIDGITSIPCLISSITAGIISGYINKKIQRNYRWIFGIIAGVFSETITMILILLLSRPLSLGLDIVSKIALPMILGQISVGFIVQLIQSIEDDKEKIAAKQAKLSLDIANKTLPYFRNINSDSLNKICTIIRDDIKADAVSITDTKNILAYIGVGKEYYNIGHEIITEVTKEAINNDKIIIRNNGLQDKSLMLKSAIIIPLKVKNEVIGALKIYYKTSHRITYSLQALAVGLSQIISTLMEVSKVEQMKTMANKAELKALQTQINPHFLFNALNAITSFIRIDPNKARELIINLSSYLRYNLELNSEFIDIKKELKQVKDYIEIEKARFGNKLNIVYDIDDVDIEIPSLTIQPLVENAIIHGILKDKGAGTVKIIVNDNGEKVKISIIDSGIGISEEVIRNIYNDAVPKNKIGLYNVHLRIKLIYGEGLIIKRLEKGTKIEFYIKKK</sequence>
<dbReference type="InterPro" id="IPR029016">
    <property type="entry name" value="GAF-like_dom_sf"/>
</dbReference>
<comment type="caution">
    <text evidence="18">The sequence shown here is derived from an EMBL/GenBank/DDBJ whole genome shotgun (WGS) entry which is preliminary data.</text>
</comment>
<dbReference type="Pfam" id="PF07694">
    <property type="entry name" value="5TM-5TMR_LYT"/>
    <property type="match status" value="1"/>
</dbReference>
<dbReference type="InterPro" id="IPR036890">
    <property type="entry name" value="HATPase_C_sf"/>
</dbReference>
<dbReference type="Gene3D" id="3.30.565.10">
    <property type="entry name" value="Histidine kinase-like ATPase, C-terminal domain"/>
    <property type="match status" value="1"/>
</dbReference>
<keyword evidence="10" id="KW-0067">ATP-binding</keyword>
<evidence type="ECO:0000259" key="16">
    <source>
        <dbReference type="Pfam" id="PF06580"/>
    </source>
</evidence>
<feature type="transmembrane region" description="Helical" evidence="14">
    <location>
        <begin position="140"/>
        <end position="161"/>
    </location>
</feature>
<dbReference type="GO" id="GO:0071555">
    <property type="term" value="P:cell wall organization"/>
    <property type="evidence" value="ECO:0007669"/>
    <property type="project" value="InterPro"/>
</dbReference>
<dbReference type="Proteomes" id="UP000191154">
    <property type="component" value="Unassembled WGS sequence"/>
</dbReference>
<keyword evidence="6 18" id="KW-0808">Transferase</keyword>
<evidence type="ECO:0000256" key="1">
    <source>
        <dbReference type="ARBA" id="ARBA00000085"/>
    </source>
</evidence>
<keyword evidence="13 14" id="KW-0472">Membrane</keyword>
<dbReference type="RefSeq" id="WP_176127459.1">
    <property type="nucleotide sequence ID" value="NZ_LZYZ01000002.1"/>
</dbReference>
<reference evidence="18 19" key="1">
    <citation type="submission" date="2016-05" db="EMBL/GenBank/DDBJ databases">
        <title>Microbial solvent formation.</title>
        <authorList>
            <person name="Poehlein A."/>
            <person name="Montoya Solano J.D."/>
            <person name="Flitsch S."/>
            <person name="Krabben P."/>
            <person name="Duerre P."/>
            <person name="Daniel R."/>
        </authorList>
    </citation>
    <scope>NUCLEOTIDE SEQUENCE [LARGE SCALE GENOMIC DNA]</scope>
    <source>
        <strain evidence="18 19">L1-8</strain>
    </source>
</reference>
<protein>
    <recommendedName>
        <fullName evidence="3">histidine kinase</fullName>
        <ecNumber evidence="3">2.7.13.3</ecNumber>
    </recommendedName>
</protein>
<dbReference type="SUPFAM" id="SSF55874">
    <property type="entry name" value="ATPase domain of HSP90 chaperone/DNA topoisomerase II/histidine kinase"/>
    <property type="match status" value="1"/>
</dbReference>
<dbReference type="AlphaFoldDB" id="A0A1S8NDM9"/>
<dbReference type="GO" id="GO:0000155">
    <property type="term" value="F:phosphorelay sensor kinase activity"/>
    <property type="evidence" value="ECO:0007669"/>
    <property type="project" value="InterPro"/>
</dbReference>
<feature type="domain" description="Signal transduction histidine kinase 5TM receptor LytS transmembrane region" evidence="17">
    <location>
        <begin position="31"/>
        <end position="192"/>
    </location>
</feature>
<evidence type="ECO:0000256" key="5">
    <source>
        <dbReference type="ARBA" id="ARBA00022553"/>
    </source>
</evidence>
<dbReference type="GO" id="GO:0005524">
    <property type="term" value="F:ATP binding"/>
    <property type="evidence" value="ECO:0007669"/>
    <property type="project" value="UniProtKB-KW"/>
</dbReference>
<dbReference type="GO" id="GO:0005886">
    <property type="term" value="C:plasma membrane"/>
    <property type="evidence" value="ECO:0007669"/>
    <property type="project" value="UniProtKB-SubCell"/>
</dbReference>
<evidence type="ECO:0000256" key="7">
    <source>
        <dbReference type="ARBA" id="ARBA00022692"/>
    </source>
</evidence>
<evidence type="ECO:0000256" key="9">
    <source>
        <dbReference type="ARBA" id="ARBA00022777"/>
    </source>
</evidence>
<keyword evidence="7 14" id="KW-0812">Transmembrane</keyword>
<keyword evidence="9 18" id="KW-0418">Kinase</keyword>
<dbReference type="PANTHER" id="PTHR34220:SF7">
    <property type="entry name" value="SENSOR HISTIDINE KINASE YPDA"/>
    <property type="match status" value="1"/>
</dbReference>
<dbReference type="STRING" id="169679.CSACC_19700"/>
<evidence type="ECO:0000256" key="11">
    <source>
        <dbReference type="ARBA" id="ARBA00022989"/>
    </source>
</evidence>
<dbReference type="EC" id="2.7.13.3" evidence="3"/>
<evidence type="ECO:0000256" key="8">
    <source>
        <dbReference type="ARBA" id="ARBA00022741"/>
    </source>
</evidence>
<dbReference type="Gene3D" id="1.10.1760.20">
    <property type="match status" value="1"/>
</dbReference>
<feature type="transmembrane region" description="Helical" evidence="14">
    <location>
        <begin position="45"/>
        <end position="64"/>
    </location>
</feature>
<dbReference type="Pfam" id="PF06580">
    <property type="entry name" value="His_kinase"/>
    <property type="match status" value="1"/>
</dbReference>
<keyword evidence="4" id="KW-1003">Cell membrane</keyword>
<evidence type="ECO:0000256" key="13">
    <source>
        <dbReference type="ARBA" id="ARBA00023136"/>
    </source>
</evidence>
<feature type="domain" description="Histidine kinase/HSP90-like ATPase" evidence="15">
    <location>
        <begin position="454"/>
        <end position="550"/>
    </location>
</feature>
<feature type="transmembrane region" description="Helical" evidence="14">
    <location>
        <begin position="76"/>
        <end position="96"/>
    </location>
</feature>
<dbReference type="InterPro" id="IPR011620">
    <property type="entry name" value="Sig_transdc_His_kinase_LytS_TM"/>
</dbReference>
<comment type="subcellular location">
    <subcellularLocation>
        <location evidence="2">Cell membrane</location>
        <topology evidence="2">Multi-pass membrane protein</topology>
    </subcellularLocation>
</comment>
<keyword evidence="11 14" id="KW-1133">Transmembrane helix</keyword>
<dbReference type="InterPro" id="IPR050640">
    <property type="entry name" value="Bact_2-comp_sensor_kinase"/>
</dbReference>
<evidence type="ECO:0000256" key="10">
    <source>
        <dbReference type="ARBA" id="ARBA00022840"/>
    </source>
</evidence>
<organism evidence="18 19">
    <name type="scientific">Clostridium saccharobutylicum</name>
    <dbReference type="NCBI Taxonomy" id="169679"/>
    <lineage>
        <taxon>Bacteria</taxon>
        <taxon>Bacillati</taxon>
        <taxon>Bacillota</taxon>
        <taxon>Clostridia</taxon>
        <taxon>Eubacteriales</taxon>
        <taxon>Clostridiaceae</taxon>
        <taxon>Clostridium</taxon>
    </lineage>
</organism>
<keyword evidence="12" id="KW-0902">Two-component regulatory system</keyword>
<evidence type="ECO:0000313" key="19">
    <source>
        <dbReference type="Proteomes" id="UP000191154"/>
    </source>
</evidence>
<name>A0A1S8NDM9_CLOSA</name>
<dbReference type="EMBL" id="LZYZ01000002">
    <property type="protein sequence ID" value="OOM14576.1"/>
    <property type="molecule type" value="Genomic_DNA"/>
</dbReference>
<dbReference type="SUPFAM" id="SSF55781">
    <property type="entry name" value="GAF domain-like"/>
    <property type="match status" value="1"/>
</dbReference>
<gene>
    <name evidence="18" type="primary">ypdA_1</name>
    <name evidence="18" type="ORF">CLOSAC_14560</name>
</gene>
<evidence type="ECO:0000256" key="12">
    <source>
        <dbReference type="ARBA" id="ARBA00023012"/>
    </source>
</evidence>
<dbReference type="Gene3D" id="3.30.450.40">
    <property type="match status" value="1"/>
</dbReference>
<accession>A0A1S8NDM9</accession>
<evidence type="ECO:0000256" key="3">
    <source>
        <dbReference type="ARBA" id="ARBA00012438"/>
    </source>
</evidence>
<evidence type="ECO:0000256" key="6">
    <source>
        <dbReference type="ARBA" id="ARBA00022679"/>
    </source>
</evidence>
<dbReference type="Pfam" id="PF02518">
    <property type="entry name" value="HATPase_c"/>
    <property type="match status" value="1"/>
</dbReference>
<evidence type="ECO:0000259" key="17">
    <source>
        <dbReference type="Pfam" id="PF07694"/>
    </source>
</evidence>
<comment type="catalytic activity">
    <reaction evidence="1">
        <text>ATP + protein L-histidine = ADP + protein N-phospho-L-histidine.</text>
        <dbReference type="EC" id="2.7.13.3"/>
    </reaction>
</comment>
<dbReference type="InterPro" id="IPR003594">
    <property type="entry name" value="HATPase_dom"/>
</dbReference>
<evidence type="ECO:0000256" key="14">
    <source>
        <dbReference type="SAM" id="Phobius"/>
    </source>
</evidence>
<evidence type="ECO:0000313" key="18">
    <source>
        <dbReference type="EMBL" id="OOM14576.1"/>
    </source>
</evidence>
<evidence type="ECO:0000259" key="15">
    <source>
        <dbReference type="Pfam" id="PF02518"/>
    </source>
</evidence>
<dbReference type="InterPro" id="IPR010559">
    <property type="entry name" value="Sig_transdc_His_kin_internal"/>
</dbReference>
<feature type="domain" description="Signal transduction histidine kinase internal region" evidence="16">
    <location>
        <begin position="359"/>
        <end position="437"/>
    </location>
</feature>
<evidence type="ECO:0000256" key="4">
    <source>
        <dbReference type="ARBA" id="ARBA00022475"/>
    </source>
</evidence>
<keyword evidence="8" id="KW-0547">Nucleotide-binding</keyword>
<dbReference type="PANTHER" id="PTHR34220">
    <property type="entry name" value="SENSOR HISTIDINE KINASE YPDA"/>
    <property type="match status" value="1"/>
</dbReference>